<sequence length="672" mass="77491">MKNCNRETKLIYRTLSDKFFVINKPVNWTLTKKKTKRAEEGGGALAPTGKPSPLFSRNSDKAKCVEQTDYPNDKQRSNMYRRERFLSQMNNLSSAEKNAFLYTNSALYLYNDFNFTLSGNSSTENNHKDKIVQKYYVESLLKCETDGDVYYPYKLPIYMSGLVICCRDLLIYKKFLQMIRENKLVRKYRCLVRDPFISVESNKVSLFRETANTHACAYTSTNGEDNKIDHRTAIHFLKSLQAQKEASDMFPYHNFFADNPYSSSYCYRLADLAIDECKRGVNPTCSINKEGNNKNGSNRPYRGGRFTAREEKTLNFDHFVSAFLRRSPPVKSLNRFLSNLLNNNNATLNESDEYDLERENELRVNPPIGYTEQEKHKHSDSSVSRTNGDHLLYDVQMQKECLSKEGKIKFPLSLYFNQGNFFTFDKKFEQNSIPVSMIYRMENYRAYLKRNLKTCLKEDGVNMFLNKNSNICIIEFVFLDNPKPDLIRFFFSELNTPIINDNIFDRNSFKRDVIGEVIWKQLDGSYADLSPPLAGSPLFDEPTHLGVEVEQEDGVQSTTWGFQNRDRKIKEYLLKTRDPDVNAFTIPGMGVTSQSCEQKVQKINSSNFIIQDSSSSGGHDEGGHKCPQSSGQQMKRSNNNTNLCLELFQLQFLDPINGDHVKIENSLPSAWL</sequence>
<feature type="compositionally biased region" description="Polar residues" evidence="1">
    <location>
        <begin position="627"/>
        <end position="637"/>
    </location>
</feature>
<reference evidence="2 3" key="1">
    <citation type="submission" date="2014-03" db="EMBL/GenBank/DDBJ databases">
        <title>The Genome Sequence of Plasmodium fragile nilgiri.</title>
        <authorList>
            <consortium name="The Broad Institute Genomics Platform"/>
            <consortium name="The Broad Institute Genome Sequencing Center for Infectious Disease"/>
            <person name="Neafsey D."/>
            <person name="Duraisingh M."/>
            <person name="Young S.K."/>
            <person name="Zeng Q."/>
            <person name="Gargeya S."/>
            <person name="Abouelleil A."/>
            <person name="Alvarado L."/>
            <person name="Chapman S.B."/>
            <person name="Gainer-Dewar J."/>
            <person name="Goldberg J."/>
            <person name="Griggs A."/>
            <person name="Gujja S."/>
            <person name="Hansen M."/>
            <person name="Howarth C."/>
            <person name="Imamovic A."/>
            <person name="Larimer J."/>
            <person name="Pearson M."/>
            <person name="Poon T.W."/>
            <person name="Priest M."/>
            <person name="Roberts A."/>
            <person name="Saif S."/>
            <person name="Shea T."/>
            <person name="Sykes S."/>
            <person name="Wortman J."/>
            <person name="Nusbaum C."/>
            <person name="Birren B."/>
        </authorList>
    </citation>
    <scope>NUCLEOTIDE SEQUENCE [LARGE SCALE GENOMIC DNA]</scope>
    <source>
        <strain evidence="3">nilgiri</strain>
    </source>
</reference>
<evidence type="ECO:0000313" key="3">
    <source>
        <dbReference type="Proteomes" id="UP000054561"/>
    </source>
</evidence>
<proteinExistence type="predicted"/>
<organism evidence="2 3">
    <name type="scientific">Plasmodium fragile</name>
    <dbReference type="NCBI Taxonomy" id="5857"/>
    <lineage>
        <taxon>Eukaryota</taxon>
        <taxon>Sar</taxon>
        <taxon>Alveolata</taxon>
        <taxon>Apicomplexa</taxon>
        <taxon>Aconoidasida</taxon>
        <taxon>Haemosporida</taxon>
        <taxon>Plasmodiidae</taxon>
        <taxon>Plasmodium</taxon>
        <taxon>Plasmodium (Plasmodium)</taxon>
    </lineage>
</organism>
<dbReference type="GeneID" id="24267043"/>
<accession>A0A0D9QNN8</accession>
<keyword evidence="3" id="KW-1185">Reference proteome</keyword>
<feature type="region of interest" description="Disordered" evidence="1">
    <location>
        <begin position="610"/>
        <end position="637"/>
    </location>
</feature>
<evidence type="ECO:0000313" key="2">
    <source>
        <dbReference type="EMBL" id="KJP88649.1"/>
    </source>
</evidence>
<dbReference type="EMBL" id="KQ001659">
    <property type="protein sequence ID" value="KJP88649.1"/>
    <property type="molecule type" value="Genomic_DNA"/>
</dbReference>
<gene>
    <name evidence="2" type="ORF">AK88_01729</name>
</gene>
<dbReference type="OMA" id="YTNSALY"/>
<name>A0A0D9QNN8_PLAFR</name>
<dbReference type="AlphaFoldDB" id="A0A0D9QNN8"/>
<feature type="region of interest" description="Disordered" evidence="1">
    <location>
        <begin position="33"/>
        <end position="58"/>
    </location>
</feature>
<protein>
    <submittedName>
        <fullName evidence="2">Uncharacterized protein</fullName>
    </submittedName>
</protein>
<dbReference type="RefSeq" id="XP_012334787.1">
    <property type="nucleotide sequence ID" value="XM_012479364.1"/>
</dbReference>
<dbReference type="OrthoDB" id="392281at2759"/>
<evidence type="ECO:0000256" key="1">
    <source>
        <dbReference type="SAM" id="MobiDB-lite"/>
    </source>
</evidence>
<dbReference type="Proteomes" id="UP000054561">
    <property type="component" value="Unassembled WGS sequence"/>
</dbReference>
<dbReference type="VEuPathDB" id="PlasmoDB:AK88_01729"/>